<dbReference type="Proteomes" id="UP000518752">
    <property type="component" value="Unassembled WGS sequence"/>
</dbReference>
<gene>
    <name evidence="4" type="ORF">D9757_008856</name>
</gene>
<feature type="region of interest" description="Disordered" evidence="1">
    <location>
        <begin position="138"/>
        <end position="157"/>
    </location>
</feature>
<evidence type="ECO:0000313" key="4">
    <source>
        <dbReference type="EMBL" id="KAF5375992.1"/>
    </source>
</evidence>
<evidence type="ECO:0000259" key="3">
    <source>
        <dbReference type="Pfam" id="PF09995"/>
    </source>
</evidence>
<feature type="compositionally biased region" description="Polar residues" evidence="1">
    <location>
        <begin position="138"/>
        <end position="149"/>
    </location>
</feature>
<comment type="caution">
    <text evidence="4">The sequence shown here is derived from an EMBL/GenBank/DDBJ whole genome shotgun (WGS) entry which is preliminary data.</text>
</comment>
<reference evidence="4 5" key="1">
    <citation type="journal article" date="2020" name="ISME J.">
        <title>Uncovering the hidden diversity of litter-decomposition mechanisms in mushroom-forming fungi.</title>
        <authorList>
            <person name="Floudas D."/>
            <person name="Bentzer J."/>
            <person name="Ahren D."/>
            <person name="Johansson T."/>
            <person name="Persson P."/>
            <person name="Tunlid A."/>
        </authorList>
    </citation>
    <scope>NUCLEOTIDE SEQUENCE [LARGE SCALE GENOMIC DNA]</scope>
    <source>
        <strain evidence="4 5">CBS 406.79</strain>
    </source>
</reference>
<dbReference type="InterPro" id="IPR018713">
    <property type="entry name" value="MPAB/Lcp_cat_dom"/>
</dbReference>
<dbReference type="EMBL" id="JAACJN010000093">
    <property type="protein sequence ID" value="KAF5375992.1"/>
    <property type="molecule type" value="Genomic_DNA"/>
</dbReference>
<keyword evidence="5" id="KW-1185">Reference proteome</keyword>
<keyword evidence="2" id="KW-0812">Transmembrane</keyword>
<dbReference type="OrthoDB" id="545169at2759"/>
<organism evidence="4 5">
    <name type="scientific">Collybiopsis confluens</name>
    <dbReference type="NCBI Taxonomy" id="2823264"/>
    <lineage>
        <taxon>Eukaryota</taxon>
        <taxon>Fungi</taxon>
        <taxon>Dikarya</taxon>
        <taxon>Basidiomycota</taxon>
        <taxon>Agaricomycotina</taxon>
        <taxon>Agaricomycetes</taxon>
        <taxon>Agaricomycetidae</taxon>
        <taxon>Agaricales</taxon>
        <taxon>Marasmiineae</taxon>
        <taxon>Omphalotaceae</taxon>
        <taxon>Collybiopsis</taxon>
    </lineage>
</organism>
<dbReference type="Pfam" id="PF09995">
    <property type="entry name" value="MPAB_Lcp_cat"/>
    <property type="match status" value="1"/>
</dbReference>
<keyword evidence="2" id="KW-0472">Membrane</keyword>
<keyword evidence="2" id="KW-1133">Transmembrane helix</keyword>
<dbReference type="InterPro" id="IPR046366">
    <property type="entry name" value="MPAB"/>
</dbReference>
<dbReference type="PANTHER" id="PTHR36124:SF1">
    <property type="entry name" value="ER-BOUND OXYGENASE MPAB_MPAB'_RUBBER OXYGENASE CATALYTIC DOMAIN-CONTAINING PROTEIN"/>
    <property type="match status" value="1"/>
</dbReference>
<evidence type="ECO:0000313" key="5">
    <source>
        <dbReference type="Proteomes" id="UP000518752"/>
    </source>
</evidence>
<name>A0A8H5H3G4_9AGAR</name>
<dbReference type="AlphaFoldDB" id="A0A8H5H3G4"/>
<dbReference type="GO" id="GO:0016491">
    <property type="term" value="F:oxidoreductase activity"/>
    <property type="evidence" value="ECO:0007669"/>
    <property type="project" value="InterPro"/>
</dbReference>
<feature type="transmembrane region" description="Helical" evidence="2">
    <location>
        <begin position="20"/>
        <end position="39"/>
    </location>
</feature>
<proteinExistence type="predicted"/>
<feature type="domain" description="ER-bound oxygenase mpaB/mpaB'/Rubber oxygenase catalytic" evidence="3">
    <location>
        <begin position="183"/>
        <end position="312"/>
    </location>
</feature>
<protein>
    <recommendedName>
        <fullName evidence="3">ER-bound oxygenase mpaB/mpaB'/Rubber oxygenase catalytic domain-containing protein</fullName>
    </recommendedName>
</protein>
<evidence type="ECO:0000256" key="2">
    <source>
        <dbReference type="SAM" id="Phobius"/>
    </source>
</evidence>
<sequence length="470" mass="54366">MSSSSSKISLVNLPGTASKQWSIAIGVTFFIYLSVVRAIRWRRYNSIHRKYEHKFLQGERLSPEEAQEIMHTSAMYDMPLLMNYALSFALFKTYAIPSISQILSDTKELKSVEGMSKRYADTELLISTWVFCPISGRSQESPLAQPSSPETKRKGEEVTVQVDDPRAMIALARVNWLHSKYPITNDDYLYTLGLFIFEPVYVLFSNPQDWTNTYGWRGLSLMESHAFFIFWVEIGRRMGIKDIPESPESFRQWIMEYETKVMVPAQTNYDVATYTTEELLHAIPKRFGMKSFARKLTICALDDNVRKAMMQPSQSIYLHALFKSILHIFSFIQRHLCLPRSQSNPGGGIVIPLDQASDARGPAENSKPHPHHLHYQHHHLHLHRSHPKWFQARPWYMPIPNNLFNKSKIWISLKLGLYDVPPGPNLRSEGYRLEEMGPVRFEQHGQDEVMRKAEEMYGCPITGPFSRRGY</sequence>
<evidence type="ECO:0000256" key="1">
    <source>
        <dbReference type="SAM" id="MobiDB-lite"/>
    </source>
</evidence>
<accession>A0A8H5H3G4</accession>
<dbReference type="PANTHER" id="PTHR36124">
    <property type="match status" value="1"/>
</dbReference>